<dbReference type="Proteomes" id="UP000616724">
    <property type="component" value="Unassembled WGS sequence"/>
</dbReference>
<comment type="similarity">
    <text evidence="1">Belongs to the short-chain dehydrogenases/reductases (SDR) family.</text>
</comment>
<sequence length="284" mass="29289">MTLPCSGRLALITGASRGIGQALAVRLAAEGAFVAAVGRTARPGDGAYPGSLTETVQLIGDSALAVVADIATAEGRRRAVAEAERHFGLPVTLLVNNAAAPRAFDLPFHQMTEAAFRTAMEVNVWAAWDLARLVIPAMISGGAGWILNITSAQARHRAGPPYRITRSGGACLYGGTKAMVDRLTTGAAMDLYGSGIAINALAPEGAVLTDHAAAVADLPPHRTEPVEAFVEAALALLTGRLTGRVTTSLSLIVELGLAVRSLDGSALVAGWQPNEIDPVRLNGS</sequence>
<dbReference type="PRINTS" id="PR00081">
    <property type="entry name" value="GDHRDH"/>
</dbReference>
<proteinExistence type="inferred from homology"/>
<accession>A0A8J3W1S1</accession>
<keyword evidence="4" id="KW-1185">Reference proteome</keyword>
<reference evidence="3 4" key="1">
    <citation type="submission" date="2021-01" db="EMBL/GenBank/DDBJ databases">
        <title>Whole genome shotgun sequence of Planobispora longispora NBRC 13918.</title>
        <authorList>
            <person name="Komaki H."/>
            <person name="Tamura T."/>
        </authorList>
    </citation>
    <scope>NUCLEOTIDE SEQUENCE [LARGE SCALE GENOMIC DNA]</scope>
    <source>
        <strain evidence="3 4">NBRC 13918</strain>
    </source>
</reference>
<dbReference type="InterPro" id="IPR002347">
    <property type="entry name" value="SDR_fam"/>
</dbReference>
<dbReference type="PANTHER" id="PTHR43669">
    <property type="entry name" value="5-KETO-D-GLUCONATE 5-REDUCTASE"/>
    <property type="match status" value="1"/>
</dbReference>
<protein>
    <submittedName>
        <fullName evidence="3">Oxidoreductase</fullName>
    </submittedName>
</protein>
<dbReference type="Gene3D" id="3.40.50.720">
    <property type="entry name" value="NAD(P)-binding Rossmann-like Domain"/>
    <property type="match status" value="1"/>
</dbReference>
<dbReference type="SUPFAM" id="SSF51735">
    <property type="entry name" value="NAD(P)-binding Rossmann-fold domains"/>
    <property type="match status" value="1"/>
</dbReference>
<evidence type="ECO:0000256" key="1">
    <source>
        <dbReference type="ARBA" id="ARBA00006484"/>
    </source>
</evidence>
<name>A0A8J3W1S1_9ACTN</name>
<dbReference type="InterPro" id="IPR036291">
    <property type="entry name" value="NAD(P)-bd_dom_sf"/>
</dbReference>
<evidence type="ECO:0000256" key="2">
    <source>
        <dbReference type="ARBA" id="ARBA00023002"/>
    </source>
</evidence>
<dbReference type="AlphaFoldDB" id="A0A8J3W1S1"/>
<keyword evidence="2" id="KW-0560">Oxidoreductase</keyword>
<gene>
    <name evidence="3" type="ORF">Plo01_00380</name>
</gene>
<comment type="caution">
    <text evidence="3">The sequence shown here is derived from an EMBL/GenBank/DDBJ whole genome shotgun (WGS) entry which is preliminary data.</text>
</comment>
<evidence type="ECO:0000313" key="4">
    <source>
        <dbReference type="Proteomes" id="UP000616724"/>
    </source>
</evidence>
<dbReference type="Pfam" id="PF00106">
    <property type="entry name" value="adh_short"/>
    <property type="match status" value="1"/>
</dbReference>
<dbReference type="RefSeq" id="WP_203888370.1">
    <property type="nucleotide sequence ID" value="NZ_BOOH01000001.1"/>
</dbReference>
<dbReference type="PANTHER" id="PTHR43669:SF3">
    <property type="entry name" value="ALCOHOL DEHYDROGENASE, PUTATIVE (AFU_ORTHOLOGUE AFUA_3G03445)-RELATED"/>
    <property type="match status" value="1"/>
</dbReference>
<organism evidence="3 4">
    <name type="scientific">Planobispora longispora</name>
    <dbReference type="NCBI Taxonomy" id="28887"/>
    <lineage>
        <taxon>Bacteria</taxon>
        <taxon>Bacillati</taxon>
        <taxon>Actinomycetota</taxon>
        <taxon>Actinomycetes</taxon>
        <taxon>Streptosporangiales</taxon>
        <taxon>Streptosporangiaceae</taxon>
        <taxon>Planobispora</taxon>
    </lineage>
</organism>
<dbReference type="CDD" id="cd05233">
    <property type="entry name" value="SDR_c"/>
    <property type="match status" value="1"/>
</dbReference>
<dbReference type="EMBL" id="BOOH01000001">
    <property type="protein sequence ID" value="GIH73609.1"/>
    <property type="molecule type" value="Genomic_DNA"/>
</dbReference>
<evidence type="ECO:0000313" key="3">
    <source>
        <dbReference type="EMBL" id="GIH73609.1"/>
    </source>
</evidence>
<dbReference type="GO" id="GO:0016491">
    <property type="term" value="F:oxidoreductase activity"/>
    <property type="evidence" value="ECO:0007669"/>
    <property type="project" value="UniProtKB-KW"/>
</dbReference>